<dbReference type="GO" id="GO:0005524">
    <property type="term" value="F:ATP binding"/>
    <property type="evidence" value="ECO:0007669"/>
    <property type="project" value="UniProtKB-KW"/>
</dbReference>
<keyword evidence="3" id="KW-0547">Nucleotide-binding</keyword>
<feature type="non-terminal residue" evidence="7">
    <location>
        <position position="384"/>
    </location>
</feature>
<organism evidence="7 8">
    <name type="scientific">Conidiobolus coronatus (strain ATCC 28846 / CBS 209.66 / NRRL 28638)</name>
    <name type="common">Delacroixia coronata</name>
    <dbReference type="NCBI Taxonomy" id="796925"/>
    <lineage>
        <taxon>Eukaryota</taxon>
        <taxon>Fungi</taxon>
        <taxon>Fungi incertae sedis</taxon>
        <taxon>Zoopagomycota</taxon>
        <taxon>Entomophthoromycotina</taxon>
        <taxon>Entomophthoromycetes</taxon>
        <taxon>Entomophthorales</taxon>
        <taxon>Ancylistaceae</taxon>
        <taxon>Conidiobolus</taxon>
    </lineage>
</organism>
<dbReference type="InterPro" id="IPR050510">
    <property type="entry name" value="Cation_transp_ATPase_P-type"/>
</dbReference>
<evidence type="ECO:0000256" key="2">
    <source>
        <dbReference type="ARBA" id="ARBA00022475"/>
    </source>
</evidence>
<sequence>MSFFSKFGRTRGRRRSNLNLTVEFRTLSIAAGDKDKSKGYDKDYRHVDYHQLTVDEIKTRFNTDLVQGLTESYTVAILEKSGKNVISPPPSNRFSKFIEYTFGGFGVLLWISAIISFLAYQPLGGNNADPTNIGLGVLLLIVILIQIGFNAYQDYCSSKIMDSIKDMLPASATVIRDGVSKVIPASDLVVGDLVQIKYGNKIPADLRITQSSDLKLDKSILSGESEAVKCTIETSSDNYLESKNIALMGTLATNGSGMGVVVQTGDQTVMGTLTKLSSQTKVSKTLLQKEIDRFVFIIASISISSSALVLLIWGVWLKVSYPTFLSLSGILVNVIAVLVAFTPAGLPVAVTLTLTLIARKMAANKVLVKNLNTVETLGSVDVLA</sequence>
<keyword evidence="2" id="KW-1003">Cell membrane</keyword>
<dbReference type="SUPFAM" id="SSF81653">
    <property type="entry name" value="Calcium ATPase, transduction domain A"/>
    <property type="match status" value="1"/>
</dbReference>
<dbReference type="GO" id="GO:0006883">
    <property type="term" value="P:intracellular sodium ion homeostasis"/>
    <property type="evidence" value="ECO:0007669"/>
    <property type="project" value="TreeGrafter"/>
</dbReference>
<gene>
    <name evidence="7" type="ORF">CONCODRAFT_148866</name>
</gene>
<dbReference type="InterPro" id="IPR023298">
    <property type="entry name" value="ATPase_P-typ_TM_dom_sf"/>
</dbReference>
<dbReference type="NCBIfam" id="TIGR01494">
    <property type="entry name" value="ATPase_P-type"/>
    <property type="match status" value="1"/>
</dbReference>
<dbReference type="GO" id="GO:0005886">
    <property type="term" value="C:plasma membrane"/>
    <property type="evidence" value="ECO:0007669"/>
    <property type="project" value="UniProtKB-SubCell"/>
</dbReference>
<dbReference type="Pfam" id="PF00690">
    <property type="entry name" value="Cation_ATPase_N"/>
    <property type="match status" value="1"/>
</dbReference>
<dbReference type="OMA" id="LKDERTH"/>
<feature type="transmembrane region" description="Helical" evidence="5">
    <location>
        <begin position="132"/>
        <end position="152"/>
    </location>
</feature>
<evidence type="ECO:0000259" key="6">
    <source>
        <dbReference type="SMART" id="SM00831"/>
    </source>
</evidence>
<dbReference type="OrthoDB" id="158672at2759"/>
<evidence type="ECO:0000313" key="7">
    <source>
        <dbReference type="EMBL" id="KXN71426.1"/>
    </source>
</evidence>
<dbReference type="AlphaFoldDB" id="A0A137P8U8"/>
<keyword evidence="5" id="KW-1133">Transmembrane helix</keyword>
<protein>
    <recommendedName>
        <fullName evidence="6">Cation-transporting P-type ATPase N-terminal domain-containing protein</fullName>
    </recommendedName>
</protein>
<dbReference type="InterPro" id="IPR059000">
    <property type="entry name" value="ATPase_P-type_domA"/>
</dbReference>
<feature type="transmembrane region" description="Helical" evidence="5">
    <location>
        <begin position="328"/>
        <end position="357"/>
    </location>
</feature>
<comment type="subcellular location">
    <subcellularLocation>
        <location evidence="1">Cell membrane</location>
        <topology evidence="1">Multi-pass membrane protein</topology>
    </subcellularLocation>
</comment>
<dbReference type="GO" id="GO:0016887">
    <property type="term" value="F:ATP hydrolysis activity"/>
    <property type="evidence" value="ECO:0007669"/>
    <property type="project" value="InterPro"/>
</dbReference>
<dbReference type="GO" id="GO:1902600">
    <property type="term" value="P:proton transmembrane transport"/>
    <property type="evidence" value="ECO:0007669"/>
    <property type="project" value="TreeGrafter"/>
</dbReference>
<keyword evidence="4" id="KW-0067">ATP-binding</keyword>
<evidence type="ECO:0000256" key="1">
    <source>
        <dbReference type="ARBA" id="ARBA00004651"/>
    </source>
</evidence>
<name>A0A137P8U8_CONC2</name>
<dbReference type="Pfam" id="PF00122">
    <property type="entry name" value="E1-E2_ATPase"/>
    <property type="match status" value="1"/>
</dbReference>
<dbReference type="SUPFAM" id="SSF81665">
    <property type="entry name" value="Calcium ATPase, transmembrane domain M"/>
    <property type="match status" value="1"/>
</dbReference>
<keyword evidence="5" id="KW-0812">Transmembrane</keyword>
<evidence type="ECO:0000256" key="3">
    <source>
        <dbReference type="ARBA" id="ARBA00022741"/>
    </source>
</evidence>
<keyword evidence="5" id="KW-0472">Membrane</keyword>
<dbReference type="InterPro" id="IPR004014">
    <property type="entry name" value="ATPase_P-typ_cation-transptr_N"/>
</dbReference>
<accession>A0A137P8U8</accession>
<keyword evidence="8" id="KW-1185">Reference proteome</keyword>
<dbReference type="SMART" id="SM00831">
    <property type="entry name" value="Cation_ATPase_N"/>
    <property type="match status" value="1"/>
</dbReference>
<dbReference type="PANTHER" id="PTHR43294:SF21">
    <property type="entry name" value="CATION TRANSPORTING ATPASE"/>
    <property type="match status" value="1"/>
</dbReference>
<proteinExistence type="predicted"/>
<feature type="domain" description="Cation-transporting P-type ATPase N-terminal" evidence="6">
    <location>
        <begin position="48"/>
        <end position="121"/>
    </location>
</feature>
<dbReference type="EMBL" id="KQ964475">
    <property type="protein sequence ID" value="KXN71426.1"/>
    <property type="molecule type" value="Genomic_DNA"/>
</dbReference>
<reference evidence="7 8" key="1">
    <citation type="journal article" date="2015" name="Genome Biol. Evol.">
        <title>Phylogenomic analyses indicate that early fungi evolved digesting cell walls of algal ancestors of land plants.</title>
        <authorList>
            <person name="Chang Y."/>
            <person name="Wang S."/>
            <person name="Sekimoto S."/>
            <person name="Aerts A.L."/>
            <person name="Choi C."/>
            <person name="Clum A."/>
            <person name="LaButti K.M."/>
            <person name="Lindquist E.A."/>
            <person name="Yee Ngan C."/>
            <person name="Ohm R.A."/>
            <person name="Salamov A.A."/>
            <person name="Grigoriev I.V."/>
            <person name="Spatafora J.W."/>
            <person name="Berbee M.L."/>
        </authorList>
    </citation>
    <scope>NUCLEOTIDE SEQUENCE [LARGE SCALE GENOMIC DNA]</scope>
    <source>
        <strain evidence="7 8">NRRL 28638</strain>
    </source>
</reference>
<evidence type="ECO:0000256" key="4">
    <source>
        <dbReference type="ARBA" id="ARBA00022840"/>
    </source>
</evidence>
<dbReference type="GO" id="GO:0030007">
    <property type="term" value="P:intracellular potassium ion homeostasis"/>
    <property type="evidence" value="ECO:0007669"/>
    <property type="project" value="TreeGrafter"/>
</dbReference>
<evidence type="ECO:0000256" key="5">
    <source>
        <dbReference type="SAM" id="Phobius"/>
    </source>
</evidence>
<dbReference type="Proteomes" id="UP000070444">
    <property type="component" value="Unassembled WGS sequence"/>
</dbReference>
<dbReference type="InterPro" id="IPR001757">
    <property type="entry name" value="P_typ_ATPase"/>
</dbReference>
<dbReference type="GO" id="GO:0036376">
    <property type="term" value="P:sodium ion export across plasma membrane"/>
    <property type="evidence" value="ECO:0007669"/>
    <property type="project" value="TreeGrafter"/>
</dbReference>
<evidence type="ECO:0000313" key="8">
    <source>
        <dbReference type="Proteomes" id="UP000070444"/>
    </source>
</evidence>
<dbReference type="STRING" id="796925.A0A137P8U8"/>
<dbReference type="GO" id="GO:1990573">
    <property type="term" value="P:potassium ion import across plasma membrane"/>
    <property type="evidence" value="ECO:0007669"/>
    <property type="project" value="TreeGrafter"/>
</dbReference>
<dbReference type="PANTHER" id="PTHR43294">
    <property type="entry name" value="SODIUM/POTASSIUM-TRANSPORTING ATPASE SUBUNIT ALPHA"/>
    <property type="match status" value="1"/>
</dbReference>
<feature type="transmembrane region" description="Helical" evidence="5">
    <location>
        <begin position="97"/>
        <end position="120"/>
    </location>
</feature>
<dbReference type="GO" id="GO:0005391">
    <property type="term" value="F:P-type sodium:potassium-exchanging transporter activity"/>
    <property type="evidence" value="ECO:0007669"/>
    <property type="project" value="TreeGrafter"/>
</dbReference>
<dbReference type="InterPro" id="IPR008250">
    <property type="entry name" value="ATPase_P-typ_transduc_dom_A_sf"/>
</dbReference>
<feature type="transmembrane region" description="Helical" evidence="5">
    <location>
        <begin position="294"/>
        <end position="316"/>
    </location>
</feature>
<dbReference type="Gene3D" id="1.20.1110.10">
    <property type="entry name" value="Calcium-transporting ATPase, transmembrane domain"/>
    <property type="match status" value="1"/>
</dbReference>
<dbReference type="Gene3D" id="2.70.150.10">
    <property type="entry name" value="Calcium-transporting ATPase, cytoplasmic transduction domain A"/>
    <property type="match status" value="1"/>
</dbReference>